<sequence length="287" mass="31797">MPNELEQTSNYTLTKILRTGLSPLSAMVGVSAYYGQYLKDPVLGSINSLLFSKKLGIDIWNINQRPTTRNKVINSYKKIFLGLGTIGLINYAKFVQYVDKSVSLLRDEPCFWPPCPTEPPKPTYPPFTTVKPIIDVPFVDWDTYISLNSFGIANVISGLTELIPNRFQTIRKIANMGIGGCLISSGVAMGINNNFNNYFAIPTIIAGASEIINTLLLPLGNTHNNTELQEVFTDERARLINASVNDYQSTDDGMVDVDLNDDSVSEINLDRASLNWDYSYAYTLGGV</sequence>
<evidence type="ECO:0000313" key="1">
    <source>
        <dbReference type="EMBL" id="BDT04663.1"/>
    </source>
</evidence>
<name>A0ABN6SZR1_9MOLU</name>
<dbReference type="Proteomes" id="UP001163387">
    <property type="component" value="Chromosome"/>
</dbReference>
<organism evidence="1 2">
    <name type="scientific">Spiroplasma ixodetis</name>
    <dbReference type="NCBI Taxonomy" id="2141"/>
    <lineage>
        <taxon>Bacteria</taxon>
        <taxon>Bacillati</taxon>
        <taxon>Mycoplasmatota</taxon>
        <taxon>Mollicutes</taxon>
        <taxon>Entomoplasmatales</taxon>
        <taxon>Spiroplasmataceae</taxon>
        <taxon>Spiroplasma</taxon>
    </lineage>
</organism>
<reference evidence="1 2" key="1">
    <citation type="journal article" date="2022" name="Front. Microbiol.">
        <title>Male-killing mechanisms vary between Spiroplasma species.</title>
        <authorList>
            <person name="Arai H."/>
            <person name="Inoue M."/>
            <person name="Kageyama D."/>
        </authorList>
    </citation>
    <scope>NUCLEOTIDE SEQUENCE [LARGE SCALE GENOMIC DNA]</scope>
    <source>
        <strain evidence="2">sHm</strain>
    </source>
</reference>
<proteinExistence type="predicted"/>
<protein>
    <recommendedName>
        <fullName evidence="3">Adhesin P123</fullName>
    </recommendedName>
</protein>
<evidence type="ECO:0000313" key="2">
    <source>
        <dbReference type="Proteomes" id="UP001163387"/>
    </source>
</evidence>
<evidence type="ECO:0008006" key="3">
    <source>
        <dbReference type="Google" id="ProtNLM"/>
    </source>
</evidence>
<gene>
    <name evidence="1" type="ORF">SHM_23090</name>
</gene>
<dbReference type="EMBL" id="AP026933">
    <property type="protein sequence ID" value="BDT04663.1"/>
    <property type="molecule type" value="Genomic_DNA"/>
</dbReference>
<keyword evidence="2" id="KW-1185">Reference proteome</keyword>
<dbReference type="RefSeq" id="WP_281748370.1">
    <property type="nucleotide sequence ID" value="NZ_AP026933.1"/>
</dbReference>
<accession>A0ABN6SZR1</accession>